<dbReference type="GO" id="GO:0009820">
    <property type="term" value="P:alkaloid metabolic process"/>
    <property type="evidence" value="ECO:0007669"/>
    <property type="project" value="InterPro"/>
</dbReference>
<dbReference type="eggNOG" id="ENOG502R103">
    <property type="taxonomic scope" value="Eukaryota"/>
</dbReference>
<organism evidence="2">
    <name type="scientific">Gaeumannomyces tritici (strain R3-111a-1)</name>
    <name type="common">Wheat and barley take-all root rot fungus</name>
    <name type="synonym">Gaeumannomyces graminis var. tritici</name>
    <dbReference type="NCBI Taxonomy" id="644352"/>
    <lineage>
        <taxon>Eukaryota</taxon>
        <taxon>Fungi</taxon>
        <taxon>Dikarya</taxon>
        <taxon>Ascomycota</taxon>
        <taxon>Pezizomycotina</taxon>
        <taxon>Sordariomycetes</taxon>
        <taxon>Sordariomycetidae</taxon>
        <taxon>Magnaporthales</taxon>
        <taxon>Magnaporthaceae</taxon>
        <taxon>Gaeumannomyces</taxon>
    </lineage>
</organism>
<reference evidence="3" key="5">
    <citation type="submission" date="2018-04" db="UniProtKB">
        <authorList>
            <consortium name="EnsemblFungi"/>
        </authorList>
    </citation>
    <scope>IDENTIFICATION</scope>
    <source>
        <strain evidence="3">R3-111a-1</strain>
    </source>
</reference>
<evidence type="ECO:0000313" key="3">
    <source>
        <dbReference type="EnsemblFungi" id="EJT79455"/>
    </source>
</evidence>
<gene>
    <name evidence="3" type="primary">20344997</name>
    <name evidence="2" type="ORF">GGTG_04539</name>
</gene>
<dbReference type="GeneID" id="20344997"/>
<sequence length="245" mass="27038">MSDHLRVFRNLVEPLWDGAGTDENPFTGAQMPAFLPLLRQAAGPDADTRWFEQAWDAWHVPGAKARTARRALPPHLARMPQVYLAFDLHGGRRALKSYHFPTTKHLATGRPTEDLAYDLSGTSSPAARLWPGRRMPVEMLAIDNVDPADGSVRVKIYARTPSNCKDALRDGLTLGGAQTDAATLAAVEHAERFWHLVLDDRGKVASVAEGLRRLMPALVVPEVLLLSGQQSSYAFRRRRTAEAEG</sequence>
<reference evidence="3" key="4">
    <citation type="journal article" date="2015" name="G3 (Bethesda)">
        <title>Genome sequences of three phytopathogenic species of the Magnaporthaceae family of fungi.</title>
        <authorList>
            <person name="Okagaki L.H."/>
            <person name="Nunes C.C."/>
            <person name="Sailsbery J."/>
            <person name="Clay B."/>
            <person name="Brown D."/>
            <person name="John T."/>
            <person name="Oh Y."/>
            <person name="Young N."/>
            <person name="Fitzgerald M."/>
            <person name="Haas B.J."/>
            <person name="Zeng Q."/>
            <person name="Young S."/>
            <person name="Adiconis X."/>
            <person name="Fan L."/>
            <person name="Levin J.Z."/>
            <person name="Mitchell T.K."/>
            <person name="Okubara P.A."/>
            <person name="Farman M.L."/>
            <person name="Kohn L.M."/>
            <person name="Birren B."/>
            <person name="Ma L.-J."/>
            <person name="Dean R.A."/>
        </authorList>
    </citation>
    <scope>NUCLEOTIDE SEQUENCE</scope>
    <source>
        <strain evidence="3">R3-111a-1</strain>
    </source>
</reference>
<dbReference type="SFLD" id="SFLDS00036">
    <property type="entry name" value="Aromatic_Prenyltransferase"/>
    <property type="match status" value="1"/>
</dbReference>
<dbReference type="Proteomes" id="UP000006039">
    <property type="component" value="Unassembled WGS sequence"/>
</dbReference>
<dbReference type="InterPro" id="IPR033964">
    <property type="entry name" value="ABBA"/>
</dbReference>
<name>J3NTE0_GAET3</name>
<keyword evidence="4" id="KW-1185">Reference proteome</keyword>
<dbReference type="EMBL" id="GL385396">
    <property type="protein sequence ID" value="EJT79455.1"/>
    <property type="molecule type" value="Genomic_DNA"/>
</dbReference>
<proteinExistence type="predicted"/>
<dbReference type="RefSeq" id="XP_009220600.1">
    <property type="nucleotide sequence ID" value="XM_009222336.1"/>
</dbReference>
<dbReference type="HOGENOM" id="CLU_1133637_0_0_1"/>
<dbReference type="VEuPathDB" id="FungiDB:GGTG_04539"/>
<protein>
    <submittedName>
        <fullName evidence="2">Tryptophan dimethylallyltransferase 2</fullName>
    </submittedName>
</protein>
<dbReference type="EnsemblFungi" id="EJT79455">
    <property type="protein sequence ID" value="EJT79455"/>
    <property type="gene ID" value="GGTG_04539"/>
</dbReference>
<dbReference type="PANTHER" id="PTHR40627:SF5">
    <property type="entry name" value="INDOLE PRENYLTRANSFERASE TDIB"/>
    <property type="match status" value="1"/>
</dbReference>
<evidence type="ECO:0000256" key="1">
    <source>
        <dbReference type="ARBA" id="ARBA00022679"/>
    </source>
</evidence>
<dbReference type="OrthoDB" id="5392033at2759"/>
<evidence type="ECO:0000313" key="2">
    <source>
        <dbReference type="EMBL" id="EJT79455.1"/>
    </source>
</evidence>
<dbReference type="InterPro" id="IPR017795">
    <property type="entry name" value="ABBA_NscD-like"/>
</dbReference>
<reference evidence="2" key="3">
    <citation type="submission" date="2010-09" db="EMBL/GenBank/DDBJ databases">
        <title>Annotation of Gaeumannomyces graminis var. tritici R3-111a-1.</title>
        <authorList>
            <consortium name="The Broad Institute Genome Sequencing Platform"/>
            <person name="Ma L.-J."/>
            <person name="Dead R."/>
            <person name="Young S.K."/>
            <person name="Zeng Q."/>
            <person name="Gargeya S."/>
            <person name="Fitzgerald M."/>
            <person name="Haas B."/>
            <person name="Abouelleil A."/>
            <person name="Alvarado L."/>
            <person name="Arachchi H.M."/>
            <person name="Berlin A."/>
            <person name="Brown A."/>
            <person name="Chapman S.B."/>
            <person name="Chen Z."/>
            <person name="Dunbar C."/>
            <person name="Freedman E."/>
            <person name="Gearin G."/>
            <person name="Gellesch M."/>
            <person name="Goldberg J."/>
            <person name="Griggs A."/>
            <person name="Gujja S."/>
            <person name="Heiman D."/>
            <person name="Howarth C."/>
            <person name="Larson L."/>
            <person name="Lui A."/>
            <person name="MacDonald P.J.P."/>
            <person name="Mehta T."/>
            <person name="Montmayeur A."/>
            <person name="Murphy C."/>
            <person name="Neiman D."/>
            <person name="Pearson M."/>
            <person name="Priest M."/>
            <person name="Roberts A."/>
            <person name="Saif S."/>
            <person name="Shea T."/>
            <person name="Shenoy N."/>
            <person name="Sisk P."/>
            <person name="Stolte C."/>
            <person name="Sykes S."/>
            <person name="Yandava C."/>
            <person name="Wortman J."/>
            <person name="Nusbaum C."/>
            <person name="Birren B."/>
        </authorList>
    </citation>
    <scope>NUCLEOTIDE SEQUENCE</scope>
    <source>
        <strain evidence="2">R3-111a-1</strain>
    </source>
</reference>
<keyword evidence="1 2" id="KW-0808">Transferase</keyword>
<dbReference type="PANTHER" id="PTHR40627">
    <property type="entry name" value="INDOLE PRENYLTRANSFERASE TDIB-RELATED"/>
    <property type="match status" value="1"/>
</dbReference>
<evidence type="ECO:0000313" key="4">
    <source>
        <dbReference type="Proteomes" id="UP000006039"/>
    </source>
</evidence>
<accession>J3NTE0</accession>
<dbReference type="GO" id="GO:0016765">
    <property type="term" value="F:transferase activity, transferring alkyl or aryl (other than methyl) groups"/>
    <property type="evidence" value="ECO:0007669"/>
    <property type="project" value="InterPro"/>
</dbReference>
<reference evidence="4" key="1">
    <citation type="submission" date="2010-07" db="EMBL/GenBank/DDBJ databases">
        <title>The genome sequence of Gaeumannomyces graminis var. tritici strain R3-111a-1.</title>
        <authorList>
            <consortium name="The Broad Institute Genome Sequencing Platform"/>
            <person name="Ma L.-J."/>
            <person name="Dead R."/>
            <person name="Young S."/>
            <person name="Zeng Q."/>
            <person name="Koehrsen M."/>
            <person name="Alvarado L."/>
            <person name="Berlin A."/>
            <person name="Chapman S.B."/>
            <person name="Chen Z."/>
            <person name="Freedman E."/>
            <person name="Gellesch M."/>
            <person name="Goldberg J."/>
            <person name="Griggs A."/>
            <person name="Gujja S."/>
            <person name="Heilman E.R."/>
            <person name="Heiman D."/>
            <person name="Hepburn T."/>
            <person name="Howarth C."/>
            <person name="Jen D."/>
            <person name="Larson L."/>
            <person name="Mehta T."/>
            <person name="Neiman D."/>
            <person name="Pearson M."/>
            <person name="Roberts A."/>
            <person name="Saif S."/>
            <person name="Shea T."/>
            <person name="Shenoy N."/>
            <person name="Sisk P."/>
            <person name="Stolte C."/>
            <person name="Sykes S."/>
            <person name="Walk T."/>
            <person name="White J."/>
            <person name="Yandava C."/>
            <person name="Haas B."/>
            <person name="Nusbaum C."/>
            <person name="Birren B."/>
        </authorList>
    </citation>
    <scope>NUCLEOTIDE SEQUENCE [LARGE SCALE GENOMIC DNA]</scope>
    <source>
        <strain evidence="4">R3-111a-1</strain>
    </source>
</reference>
<dbReference type="AlphaFoldDB" id="J3NTE0"/>
<dbReference type="Pfam" id="PF11991">
    <property type="entry name" value="Trp_DMAT"/>
    <property type="match status" value="1"/>
</dbReference>
<reference evidence="2" key="2">
    <citation type="submission" date="2010-07" db="EMBL/GenBank/DDBJ databases">
        <authorList>
            <consortium name="The Broad Institute Genome Sequencing Platform"/>
            <consortium name="Broad Institute Genome Sequencing Center for Infectious Disease"/>
            <person name="Ma L.-J."/>
            <person name="Dead R."/>
            <person name="Young S."/>
            <person name="Zeng Q."/>
            <person name="Koehrsen M."/>
            <person name="Alvarado L."/>
            <person name="Berlin A."/>
            <person name="Chapman S.B."/>
            <person name="Chen Z."/>
            <person name="Freedman E."/>
            <person name="Gellesch M."/>
            <person name="Goldberg J."/>
            <person name="Griggs A."/>
            <person name="Gujja S."/>
            <person name="Heilman E.R."/>
            <person name="Heiman D."/>
            <person name="Hepburn T."/>
            <person name="Howarth C."/>
            <person name="Jen D."/>
            <person name="Larson L."/>
            <person name="Mehta T."/>
            <person name="Neiman D."/>
            <person name="Pearson M."/>
            <person name="Roberts A."/>
            <person name="Saif S."/>
            <person name="Shea T."/>
            <person name="Shenoy N."/>
            <person name="Sisk P."/>
            <person name="Stolte C."/>
            <person name="Sykes S."/>
            <person name="Walk T."/>
            <person name="White J."/>
            <person name="Yandava C."/>
            <person name="Haas B."/>
            <person name="Nusbaum C."/>
            <person name="Birren B."/>
        </authorList>
    </citation>
    <scope>NUCLEOTIDE SEQUENCE</scope>
    <source>
        <strain evidence="2">R3-111a-1</strain>
    </source>
</reference>